<gene>
    <name evidence="1" type="ORF">CLUMA_CG018418</name>
</gene>
<dbReference type="Proteomes" id="UP000183832">
    <property type="component" value="Unassembled WGS sequence"/>
</dbReference>
<reference evidence="1 2" key="1">
    <citation type="submission" date="2015-04" db="EMBL/GenBank/DDBJ databases">
        <authorList>
            <person name="Syromyatnikov M.Y."/>
            <person name="Popov V.N."/>
        </authorList>
    </citation>
    <scope>NUCLEOTIDE SEQUENCE [LARGE SCALE GENOMIC DNA]</scope>
</reference>
<evidence type="ECO:0000313" key="2">
    <source>
        <dbReference type="Proteomes" id="UP000183832"/>
    </source>
</evidence>
<dbReference type="AlphaFoldDB" id="A0A1J1IZH2"/>
<organism evidence="1 2">
    <name type="scientific">Clunio marinus</name>
    <dbReference type="NCBI Taxonomy" id="568069"/>
    <lineage>
        <taxon>Eukaryota</taxon>
        <taxon>Metazoa</taxon>
        <taxon>Ecdysozoa</taxon>
        <taxon>Arthropoda</taxon>
        <taxon>Hexapoda</taxon>
        <taxon>Insecta</taxon>
        <taxon>Pterygota</taxon>
        <taxon>Neoptera</taxon>
        <taxon>Endopterygota</taxon>
        <taxon>Diptera</taxon>
        <taxon>Nematocera</taxon>
        <taxon>Chironomoidea</taxon>
        <taxon>Chironomidae</taxon>
        <taxon>Clunio</taxon>
    </lineage>
</organism>
<protein>
    <submittedName>
        <fullName evidence="1">CLUMA_CG018418, isoform A</fullName>
    </submittedName>
</protein>
<evidence type="ECO:0000313" key="1">
    <source>
        <dbReference type="EMBL" id="CRL05098.1"/>
    </source>
</evidence>
<dbReference type="EMBL" id="CVRI01000064">
    <property type="protein sequence ID" value="CRL05098.1"/>
    <property type="molecule type" value="Genomic_DNA"/>
</dbReference>
<sequence>MTCCVIQSLIVVVNSRDVLMEITLQASSCVKRNIKAHSTTTQQDIKQFFHIFNFLHELCKRRKSNFEDSPLT</sequence>
<proteinExistence type="predicted"/>
<accession>A0A1J1IZH2</accession>
<keyword evidence="2" id="KW-1185">Reference proteome</keyword>
<name>A0A1J1IZH2_9DIPT</name>